<dbReference type="PANTHER" id="PTHR12924">
    <property type="entry name" value="TRANSLOCON-ASSOCIATED PROTEIN, ALPHA SUBUNIT"/>
    <property type="match status" value="1"/>
</dbReference>
<dbReference type="GO" id="GO:0005789">
    <property type="term" value="C:endoplasmic reticulum membrane"/>
    <property type="evidence" value="ECO:0007669"/>
    <property type="project" value="UniProtKB-SubCell"/>
</dbReference>
<comment type="subcellular location">
    <subcellularLocation>
        <location evidence="1">Endoplasmic reticulum membrane</location>
        <topology evidence="1">Single-pass type I membrane protein</topology>
    </subcellularLocation>
</comment>
<evidence type="ECO:0000256" key="6">
    <source>
        <dbReference type="ARBA" id="ARBA00023136"/>
    </source>
</evidence>
<dbReference type="PANTHER" id="PTHR12924:SF0">
    <property type="entry name" value="TRANSLOCON-ASSOCIATED PROTEIN SUBUNIT ALPHA"/>
    <property type="match status" value="1"/>
</dbReference>
<protein>
    <recommendedName>
        <fullName evidence="14">Translocon-associated protein subunit alpha</fullName>
    </recommendedName>
</protein>
<evidence type="ECO:0000256" key="2">
    <source>
        <dbReference type="ARBA" id="ARBA00022692"/>
    </source>
</evidence>
<keyword evidence="3 11" id="KW-0732">Signal</keyword>
<evidence type="ECO:0000256" key="8">
    <source>
        <dbReference type="ARBA" id="ARBA00038311"/>
    </source>
</evidence>
<accession>A0A167MEG5</accession>
<gene>
    <name evidence="12" type="ORF">CALVIDRAFT_536996</name>
</gene>
<evidence type="ECO:0000256" key="10">
    <source>
        <dbReference type="SAM" id="Phobius"/>
    </source>
</evidence>
<evidence type="ECO:0000313" key="13">
    <source>
        <dbReference type="Proteomes" id="UP000076738"/>
    </source>
</evidence>
<organism evidence="12 13">
    <name type="scientific">Calocera viscosa (strain TUFC12733)</name>
    <dbReference type="NCBI Taxonomy" id="1330018"/>
    <lineage>
        <taxon>Eukaryota</taxon>
        <taxon>Fungi</taxon>
        <taxon>Dikarya</taxon>
        <taxon>Basidiomycota</taxon>
        <taxon>Agaricomycotina</taxon>
        <taxon>Dacrymycetes</taxon>
        <taxon>Dacrymycetales</taxon>
        <taxon>Dacrymycetaceae</taxon>
        <taxon>Calocera</taxon>
    </lineage>
</organism>
<dbReference type="AlphaFoldDB" id="A0A167MEG5"/>
<feature type="transmembrane region" description="Helical" evidence="10">
    <location>
        <begin position="157"/>
        <end position="179"/>
    </location>
</feature>
<dbReference type="OrthoDB" id="1926781at2759"/>
<comment type="function">
    <text evidence="7">Is probably involved in a pathway contributing to genomic integrity.</text>
</comment>
<sequence length="255" mass="27513">MLRPAFVFRALLALVLATSVSASLFSSEPDVKVAATFPDGNPFGLVVNGQKNEMSIAIENASPSNISLVSFGGSFHDAVTEAFLRNTTARSVAGVVVPAGGKLTLPYVFHSEFKPKDLKLHLWVDYLEGENKWRASAFEGIVTIVEPPSSLFDPVMWGTYGLLLAIVGGGSYWAYLSYFPQRKRGSRVRAPKPAEVSAPVGTVTASNAAGTYQEEWIPKHHLRKGKKAGGEKSDGAITSGDESEGARKRRSSRRK</sequence>
<feature type="region of interest" description="Disordered" evidence="9">
    <location>
        <begin position="211"/>
        <end position="255"/>
    </location>
</feature>
<keyword evidence="4" id="KW-0256">Endoplasmic reticulum</keyword>
<reference evidence="12 13" key="1">
    <citation type="journal article" date="2016" name="Mol. Biol. Evol.">
        <title>Comparative Genomics of Early-Diverging Mushroom-Forming Fungi Provides Insights into the Origins of Lignocellulose Decay Capabilities.</title>
        <authorList>
            <person name="Nagy L.G."/>
            <person name="Riley R."/>
            <person name="Tritt A."/>
            <person name="Adam C."/>
            <person name="Daum C."/>
            <person name="Floudas D."/>
            <person name="Sun H."/>
            <person name="Yadav J.S."/>
            <person name="Pangilinan J."/>
            <person name="Larsson K.H."/>
            <person name="Matsuura K."/>
            <person name="Barry K."/>
            <person name="Labutti K."/>
            <person name="Kuo R."/>
            <person name="Ohm R.A."/>
            <person name="Bhattacharya S.S."/>
            <person name="Shirouzu T."/>
            <person name="Yoshinaga Y."/>
            <person name="Martin F.M."/>
            <person name="Grigoriev I.V."/>
            <person name="Hibbett D.S."/>
        </authorList>
    </citation>
    <scope>NUCLEOTIDE SEQUENCE [LARGE SCALE GENOMIC DNA]</scope>
    <source>
        <strain evidence="12 13">TUFC12733</strain>
    </source>
</reference>
<evidence type="ECO:0000256" key="3">
    <source>
        <dbReference type="ARBA" id="ARBA00022729"/>
    </source>
</evidence>
<evidence type="ECO:0008006" key="14">
    <source>
        <dbReference type="Google" id="ProtNLM"/>
    </source>
</evidence>
<proteinExistence type="inferred from homology"/>
<name>A0A167MEG5_CALVF</name>
<keyword evidence="13" id="KW-1185">Reference proteome</keyword>
<comment type="similarity">
    <text evidence="8">Belongs to the IRC22 family.</text>
</comment>
<evidence type="ECO:0000256" key="1">
    <source>
        <dbReference type="ARBA" id="ARBA00004115"/>
    </source>
</evidence>
<evidence type="ECO:0000256" key="4">
    <source>
        <dbReference type="ARBA" id="ARBA00022824"/>
    </source>
</evidence>
<evidence type="ECO:0000256" key="5">
    <source>
        <dbReference type="ARBA" id="ARBA00022989"/>
    </source>
</evidence>
<dbReference type="EMBL" id="KV417283">
    <property type="protein sequence ID" value="KZO96630.1"/>
    <property type="molecule type" value="Genomic_DNA"/>
</dbReference>
<keyword evidence="6 10" id="KW-0472">Membrane</keyword>
<keyword evidence="5 10" id="KW-1133">Transmembrane helix</keyword>
<evidence type="ECO:0000256" key="9">
    <source>
        <dbReference type="SAM" id="MobiDB-lite"/>
    </source>
</evidence>
<dbReference type="InterPro" id="IPR005595">
    <property type="entry name" value="TRAP_alpha"/>
</dbReference>
<dbReference type="Pfam" id="PF03896">
    <property type="entry name" value="TRAP_alpha"/>
    <property type="match status" value="1"/>
</dbReference>
<evidence type="ECO:0000313" key="12">
    <source>
        <dbReference type="EMBL" id="KZO96630.1"/>
    </source>
</evidence>
<feature type="signal peptide" evidence="11">
    <location>
        <begin position="1"/>
        <end position="22"/>
    </location>
</feature>
<keyword evidence="2 10" id="KW-0812">Transmembrane</keyword>
<dbReference type="Proteomes" id="UP000076738">
    <property type="component" value="Unassembled WGS sequence"/>
</dbReference>
<evidence type="ECO:0000256" key="7">
    <source>
        <dbReference type="ARBA" id="ARBA00037565"/>
    </source>
</evidence>
<feature type="chain" id="PRO_5007890259" description="Translocon-associated protein subunit alpha" evidence="11">
    <location>
        <begin position="23"/>
        <end position="255"/>
    </location>
</feature>
<evidence type="ECO:0000256" key="11">
    <source>
        <dbReference type="SAM" id="SignalP"/>
    </source>
</evidence>